<protein>
    <recommendedName>
        <fullName evidence="1">FAD dependent oxidoreductase domain-containing protein</fullName>
    </recommendedName>
</protein>
<dbReference type="GeneID" id="63799041"/>
<proteinExistence type="predicted"/>
<comment type="caution">
    <text evidence="2">The sequence shown here is derived from an EMBL/GenBank/DDBJ whole genome shotgun (WGS) entry which is preliminary data.</text>
</comment>
<dbReference type="EMBL" id="MIKG01000027">
    <property type="protein sequence ID" value="RAO73815.1"/>
    <property type="molecule type" value="Genomic_DNA"/>
</dbReference>
<dbReference type="InterPro" id="IPR006076">
    <property type="entry name" value="FAD-dep_OxRdtase"/>
</dbReference>
<name>A0A364LDC0_TALAM</name>
<reference evidence="2 3" key="1">
    <citation type="journal article" date="2017" name="Biotechnol. Biofuels">
        <title>Differential beta-glucosidase expression as a function of carbon source availability in Talaromyces amestolkiae: a genomic and proteomic approach.</title>
        <authorList>
            <person name="de Eugenio L.I."/>
            <person name="Mendez-Liter J.A."/>
            <person name="Nieto-Dominguez M."/>
            <person name="Alonso L."/>
            <person name="Gil-Munoz J."/>
            <person name="Barriuso J."/>
            <person name="Prieto A."/>
            <person name="Martinez M.J."/>
        </authorList>
    </citation>
    <scope>NUCLEOTIDE SEQUENCE [LARGE SCALE GENOMIC DNA]</scope>
    <source>
        <strain evidence="2 3">CIB</strain>
    </source>
</reference>
<dbReference type="Gene3D" id="3.50.50.60">
    <property type="entry name" value="FAD/NAD(P)-binding domain"/>
    <property type="match status" value="1"/>
</dbReference>
<keyword evidence="3" id="KW-1185">Reference proteome</keyword>
<organism evidence="2 3">
    <name type="scientific">Talaromyces amestolkiae</name>
    <dbReference type="NCBI Taxonomy" id="1196081"/>
    <lineage>
        <taxon>Eukaryota</taxon>
        <taxon>Fungi</taxon>
        <taxon>Dikarya</taxon>
        <taxon>Ascomycota</taxon>
        <taxon>Pezizomycotina</taxon>
        <taxon>Eurotiomycetes</taxon>
        <taxon>Eurotiomycetidae</taxon>
        <taxon>Eurotiales</taxon>
        <taxon>Trichocomaceae</taxon>
        <taxon>Talaromyces</taxon>
        <taxon>Talaromyces sect. Talaromyces</taxon>
    </lineage>
</organism>
<gene>
    <name evidence="2" type="ORF">BHQ10_009827</name>
</gene>
<sequence length="468" mass="51288">MEAQFLPTPNPTLPFWLTDRSPLDQIRSTPDLPSESDIVIIGAGYAGISLAYHLLTSAQKSGTAAVPSITILEARTVCSGATGRNGGHVRPDTYSLIPRYMQRHGIDAAREVAEFELSHIKALQDVIRAEKIEDCDFLLTRNVNVYLNQNRGNETKRAIEKLREMGCGFVDDIFVMDDKDAEAISGVKGAKTAFSFTAGSIWPYKFIMGLLHAVLRLGGDKVNIQTTTPVLSVSSTEGVHIVNTSRGTIRAKKVVYTTNAYTFGLVPEYAPSIIPAKGIVAHISVADGKRPPLLSQTYILRPDASDGADYMIVRPDGSIIIGGAHQIHTFPEKGAQGNAEWYGNIDDSSLIDSTREYWDGYMQRYFHGWEDTDAKVEKLWTGKVMGYSSDSAPHIGQIPSRPNQFIAAGFNGHGMPVIFLSTKGLAEMILHNTPYTQTGLPRIYKTSAERLEAARVGKEGGDILHFEQ</sequence>
<dbReference type="Pfam" id="PF01266">
    <property type="entry name" value="DAO"/>
    <property type="match status" value="1"/>
</dbReference>
<evidence type="ECO:0000313" key="2">
    <source>
        <dbReference type="EMBL" id="RAO73815.1"/>
    </source>
</evidence>
<dbReference type="InterPro" id="IPR036188">
    <property type="entry name" value="FAD/NAD-bd_sf"/>
</dbReference>
<dbReference type="RefSeq" id="XP_040738329.1">
    <property type="nucleotide sequence ID" value="XM_040882784.1"/>
</dbReference>
<accession>A0A364LDC0</accession>
<evidence type="ECO:0000259" key="1">
    <source>
        <dbReference type="Pfam" id="PF01266"/>
    </source>
</evidence>
<dbReference type="GO" id="GO:0005737">
    <property type="term" value="C:cytoplasm"/>
    <property type="evidence" value="ECO:0007669"/>
    <property type="project" value="TreeGrafter"/>
</dbReference>
<dbReference type="PANTHER" id="PTHR13847">
    <property type="entry name" value="SARCOSINE DEHYDROGENASE-RELATED"/>
    <property type="match status" value="1"/>
</dbReference>
<dbReference type="Gene3D" id="3.30.9.10">
    <property type="entry name" value="D-Amino Acid Oxidase, subunit A, domain 2"/>
    <property type="match status" value="1"/>
</dbReference>
<dbReference type="AlphaFoldDB" id="A0A364LDC0"/>
<dbReference type="STRING" id="1196081.A0A364LDC0"/>
<evidence type="ECO:0000313" key="3">
    <source>
        <dbReference type="Proteomes" id="UP000249363"/>
    </source>
</evidence>
<dbReference type="Proteomes" id="UP000249363">
    <property type="component" value="Unassembled WGS sequence"/>
</dbReference>
<dbReference type="OrthoDB" id="429143at2759"/>
<dbReference type="PANTHER" id="PTHR13847:SF279">
    <property type="entry name" value="FAD DEPENDENT OXIDOREDUCTASE DOMAIN-CONTAINING PROTEIN-RELATED"/>
    <property type="match status" value="1"/>
</dbReference>
<dbReference type="SUPFAM" id="SSF51905">
    <property type="entry name" value="FAD/NAD(P)-binding domain"/>
    <property type="match status" value="1"/>
</dbReference>
<feature type="domain" description="FAD dependent oxidoreductase" evidence="1">
    <location>
        <begin position="37"/>
        <end position="427"/>
    </location>
</feature>